<dbReference type="InterPro" id="IPR043502">
    <property type="entry name" value="DNA/RNA_pol_sf"/>
</dbReference>
<dbReference type="PANTHER" id="PTHR34072:SF59">
    <property type="entry name" value="CCHC-TYPE INTEGRASE"/>
    <property type="match status" value="1"/>
</dbReference>
<comment type="caution">
    <text evidence="2">The sequence shown here is derived from an EMBL/GenBank/DDBJ whole genome shotgun (WGS) entry which is preliminary data.</text>
</comment>
<protein>
    <submittedName>
        <fullName evidence="2">Retrovirus-related Pol polyprotein from transposon 17.6</fullName>
    </submittedName>
</protein>
<feature type="domain" description="Reverse transcriptase/retrotransposon-derived protein RNase H-like" evidence="1">
    <location>
        <begin position="3"/>
        <end position="85"/>
    </location>
</feature>
<dbReference type="PANTHER" id="PTHR34072">
    <property type="entry name" value="ENZYMATIC POLYPROTEIN-RELATED"/>
    <property type="match status" value="1"/>
</dbReference>
<dbReference type="SUPFAM" id="SSF56672">
    <property type="entry name" value="DNA/RNA polymerases"/>
    <property type="match status" value="1"/>
</dbReference>
<dbReference type="EMBL" id="SMMG02000009">
    <property type="protein sequence ID" value="KAA3461838.1"/>
    <property type="molecule type" value="Genomic_DNA"/>
</dbReference>
<dbReference type="OrthoDB" id="111931at2759"/>
<reference evidence="3" key="1">
    <citation type="journal article" date="2019" name="Plant Biotechnol. J.">
        <title>Genome sequencing of the Australian wild diploid species Gossypium australe highlights disease resistance and delayed gland morphogenesis.</title>
        <authorList>
            <person name="Cai Y."/>
            <person name="Cai X."/>
            <person name="Wang Q."/>
            <person name="Wang P."/>
            <person name="Zhang Y."/>
            <person name="Cai C."/>
            <person name="Xu Y."/>
            <person name="Wang K."/>
            <person name="Zhou Z."/>
            <person name="Wang C."/>
            <person name="Geng S."/>
            <person name="Li B."/>
            <person name="Dong Q."/>
            <person name="Hou Y."/>
            <person name="Wang H."/>
            <person name="Ai P."/>
            <person name="Liu Z."/>
            <person name="Yi F."/>
            <person name="Sun M."/>
            <person name="An G."/>
            <person name="Cheng J."/>
            <person name="Zhang Y."/>
            <person name="Shi Q."/>
            <person name="Xie Y."/>
            <person name="Shi X."/>
            <person name="Chang Y."/>
            <person name="Huang F."/>
            <person name="Chen Y."/>
            <person name="Hong S."/>
            <person name="Mi L."/>
            <person name="Sun Q."/>
            <person name="Zhang L."/>
            <person name="Zhou B."/>
            <person name="Peng R."/>
            <person name="Zhang X."/>
            <person name="Liu F."/>
        </authorList>
    </citation>
    <scope>NUCLEOTIDE SEQUENCE [LARGE SCALE GENOMIC DNA]</scope>
    <source>
        <strain evidence="3">cv. PA1801</strain>
    </source>
</reference>
<proteinExistence type="predicted"/>
<organism evidence="2 3">
    <name type="scientific">Gossypium australe</name>
    <dbReference type="NCBI Taxonomy" id="47621"/>
    <lineage>
        <taxon>Eukaryota</taxon>
        <taxon>Viridiplantae</taxon>
        <taxon>Streptophyta</taxon>
        <taxon>Embryophyta</taxon>
        <taxon>Tracheophyta</taxon>
        <taxon>Spermatophyta</taxon>
        <taxon>Magnoliopsida</taxon>
        <taxon>eudicotyledons</taxon>
        <taxon>Gunneridae</taxon>
        <taxon>Pentapetalae</taxon>
        <taxon>rosids</taxon>
        <taxon>malvids</taxon>
        <taxon>Malvales</taxon>
        <taxon>Malvaceae</taxon>
        <taxon>Malvoideae</taxon>
        <taxon>Gossypium</taxon>
    </lineage>
</organism>
<keyword evidence="3" id="KW-1185">Reference proteome</keyword>
<evidence type="ECO:0000313" key="2">
    <source>
        <dbReference type="EMBL" id="KAA3461838.1"/>
    </source>
</evidence>
<dbReference type="InterPro" id="IPR041577">
    <property type="entry name" value="RT_RNaseH_2"/>
</dbReference>
<dbReference type="Pfam" id="PF17919">
    <property type="entry name" value="RT_RNaseH_2"/>
    <property type="match status" value="1"/>
</dbReference>
<evidence type="ECO:0000259" key="1">
    <source>
        <dbReference type="Pfam" id="PF17919"/>
    </source>
</evidence>
<evidence type="ECO:0000313" key="3">
    <source>
        <dbReference type="Proteomes" id="UP000325315"/>
    </source>
</evidence>
<gene>
    <name evidence="2" type="ORF">EPI10_028380</name>
</gene>
<name>A0A5B6UX17_9ROSI</name>
<dbReference type="Proteomes" id="UP000325315">
    <property type="component" value="Unassembled WGS sequence"/>
</dbReference>
<dbReference type="AlphaFoldDB" id="A0A5B6UX17"/>
<sequence>MSADFEQLKVLLTEAPVLVQPKSGKEFVIYSDESLNGLGCILMQEGKVIAYASRQLKLHEKNYPTHDLEFSAIVFALKIWRHHLFVADALSRKSLFALCAMNT</sequence>
<accession>A0A5B6UX17</accession>